<comment type="caution">
    <text evidence="2">The sequence shown here is derived from an EMBL/GenBank/DDBJ whole genome shotgun (WGS) entry which is preliminary data.</text>
</comment>
<name>A0ABD5QQQ0_9EURY</name>
<evidence type="ECO:0000313" key="3">
    <source>
        <dbReference type="Proteomes" id="UP001596145"/>
    </source>
</evidence>
<keyword evidence="1" id="KW-0812">Transmembrane</keyword>
<dbReference type="EMBL" id="JBHSKV010000008">
    <property type="protein sequence ID" value="MFC5134433.1"/>
    <property type="molecule type" value="Genomic_DNA"/>
</dbReference>
<dbReference type="AlphaFoldDB" id="A0ABD5QQQ0"/>
<evidence type="ECO:0000256" key="1">
    <source>
        <dbReference type="SAM" id="Phobius"/>
    </source>
</evidence>
<gene>
    <name evidence="2" type="ORF">ACFPJA_06830</name>
</gene>
<protein>
    <recommendedName>
        <fullName evidence="4">YrhK domain-containing protein</fullName>
    </recommendedName>
</protein>
<feature type="transmembrane region" description="Helical" evidence="1">
    <location>
        <begin position="53"/>
        <end position="71"/>
    </location>
</feature>
<keyword evidence="3" id="KW-1185">Reference proteome</keyword>
<dbReference type="Proteomes" id="UP001596145">
    <property type="component" value="Unassembled WGS sequence"/>
</dbReference>
<feature type="transmembrane region" description="Helical" evidence="1">
    <location>
        <begin position="12"/>
        <end position="33"/>
    </location>
</feature>
<keyword evidence="1" id="KW-1133">Transmembrane helix</keyword>
<accession>A0ABD5QQQ0</accession>
<keyword evidence="1" id="KW-0472">Membrane</keyword>
<evidence type="ECO:0000313" key="2">
    <source>
        <dbReference type="EMBL" id="MFC5134433.1"/>
    </source>
</evidence>
<reference evidence="2 3" key="1">
    <citation type="journal article" date="2019" name="Int. J. Syst. Evol. Microbiol.">
        <title>The Global Catalogue of Microorganisms (GCM) 10K type strain sequencing project: providing services to taxonomists for standard genome sequencing and annotation.</title>
        <authorList>
            <consortium name="The Broad Institute Genomics Platform"/>
            <consortium name="The Broad Institute Genome Sequencing Center for Infectious Disease"/>
            <person name="Wu L."/>
            <person name="Ma J."/>
        </authorList>
    </citation>
    <scope>NUCLEOTIDE SEQUENCE [LARGE SCALE GENOMIC DNA]</scope>
    <source>
        <strain evidence="2 3">CGMCC 1.16026</strain>
    </source>
</reference>
<evidence type="ECO:0008006" key="4">
    <source>
        <dbReference type="Google" id="ProtNLM"/>
    </source>
</evidence>
<dbReference type="RefSeq" id="WP_122105520.1">
    <property type="nucleotide sequence ID" value="NZ_JBHSKV010000008.1"/>
</dbReference>
<proteinExistence type="predicted"/>
<sequence>MPIRSIHDTDKDLLNQLTGLTGLGWTTSVLGYLSTVIGYGNGLISRLVAEPQSLLYVGGGFFVLTLGLDRFRNMLLDGEGGGDERTAETGGE</sequence>
<organism evidence="2 3">
    <name type="scientific">Halorubrum glutamatedens</name>
    <dbReference type="NCBI Taxonomy" id="2707018"/>
    <lineage>
        <taxon>Archaea</taxon>
        <taxon>Methanobacteriati</taxon>
        <taxon>Methanobacteriota</taxon>
        <taxon>Stenosarchaea group</taxon>
        <taxon>Halobacteria</taxon>
        <taxon>Halobacteriales</taxon>
        <taxon>Haloferacaceae</taxon>
        <taxon>Halorubrum</taxon>
    </lineage>
</organism>